<feature type="compositionally biased region" description="Low complexity" evidence="1">
    <location>
        <begin position="221"/>
        <end position="239"/>
    </location>
</feature>
<dbReference type="STRING" id="1797259.A2989_05470"/>
<organism evidence="3 4">
    <name type="scientific">Candidatus Amesbacteria bacterium RIFCSPLOWO2_01_FULL_48_25</name>
    <dbReference type="NCBI Taxonomy" id="1797259"/>
    <lineage>
        <taxon>Bacteria</taxon>
        <taxon>Candidatus Amesiibacteriota</taxon>
    </lineage>
</organism>
<feature type="transmembrane region" description="Helical" evidence="2">
    <location>
        <begin position="12"/>
        <end position="33"/>
    </location>
</feature>
<dbReference type="AlphaFoldDB" id="A0A1F4ZEX1"/>
<comment type="caution">
    <text evidence="3">The sequence shown here is derived from an EMBL/GenBank/DDBJ whole genome shotgun (WGS) entry which is preliminary data.</text>
</comment>
<name>A0A1F4ZEX1_9BACT</name>
<dbReference type="EMBL" id="MEXN01000001">
    <property type="protein sequence ID" value="OGD04446.1"/>
    <property type="molecule type" value="Genomic_DNA"/>
</dbReference>
<feature type="transmembrane region" description="Helical" evidence="2">
    <location>
        <begin position="263"/>
        <end position="284"/>
    </location>
</feature>
<keyword evidence="2" id="KW-0472">Membrane</keyword>
<gene>
    <name evidence="3" type="ORF">A2989_05470</name>
</gene>
<feature type="compositionally biased region" description="Polar residues" evidence="1">
    <location>
        <begin position="202"/>
        <end position="214"/>
    </location>
</feature>
<keyword evidence="2" id="KW-0812">Transmembrane</keyword>
<keyword evidence="2" id="KW-1133">Transmembrane helix</keyword>
<proteinExistence type="predicted"/>
<sequence length="286" mass="29026">MRIGRYEVGRKELAGLVVVVILAVALAVGVYLVKRQQEIETRARLGLALRISHVTCEEMLVVLPSAPEGLADSSGTAVMVGPNGERASVNLVWRGYDGPVAKWVAQSGVWYRGDGRYVVEAVTAGGFSGMNTPYEANLSCAGGGITPTVTVTPVPTVTVAPTPIPTPTPTGVGGDPVPTVTVTPVPTATGVPVPTSTPIPELTSTPTANPTSVPTAMPSIAATGTPTPTTPSVGGGSTATPTAALLADLGSNTTPVVPVSGEAWPTLLLLSAGMLLIVFGGWMWGI</sequence>
<accession>A0A1F4ZEX1</accession>
<evidence type="ECO:0000313" key="4">
    <source>
        <dbReference type="Proteomes" id="UP000177080"/>
    </source>
</evidence>
<protein>
    <submittedName>
        <fullName evidence="3">Uncharacterized protein</fullName>
    </submittedName>
</protein>
<reference evidence="3 4" key="1">
    <citation type="journal article" date="2016" name="Nat. Commun.">
        <title>Thousands of microbial genomes shed light on interconnected biogeochemical processes in an aquifer system.</title>
        <authorList>
            <person name="Anantharaman K."/>
            <person name="Brown C.T."/>
            <person name="Hug L.A."/>
            <person name="Sharon I."/>
            <person name="Castelle C.J."/>
            <person name="Probst A.J."/>
            <person name="Thomas B.C."/>
            <person name="Singh A."/>
            <person name="Wilkins M.J."/>
            <person name="Karaoz U."/>
            <person name="Brodie E.L."/>
            <person name="Williams K.H."/>
            <person name="Hubbard S.S."/>
            <person name="Banfield J.F."/>
        </authorList>
    </citation>
    <scope>NUCLEOTIDE SEQUENCE [LARGE SCALE GENOMIC DNA]</scope>
</reference>
<evidence type="ECO:0000313" key="3">
    <source>
        <dbReference type="EMBL" id="OGD04446.1"/>
    </source>
</evidence>
<dbReference type="Proteomes" id="UP000177080">
    <property type="component" value="Unassembled WGS sequence"/>
</dbReference>
<evidence type="ECO:0000256" key="1">
    <source>
        <dbReference type="SAM" id="MobiDB-lite"/>
    </source>
</evidence>
<feature type="region of interest" description="Disordered" evidence="1">
    <location>
        <begin position="185"/>
        <end position="239"/>
    </location>
</feature>
<feature type="compositionally biased region" description="Low complexity" evidence="1">
    <location>
        <begin position="185"/>
        <end position="198"/>
    </location>
</feature>
<evidence type="ECO:0000256" key="2">
    <source>
        <dbReference type="SAM" id="Phobius"/>
    </source>
</evidence>